<accession>Q96718</accession>
<evidence type="ECO:0000256" key="3">
    <source>
        <dbReference type="ARBA" id="ARBA00022679"/>
    </source>
</evidence>
<evidence type="ECO:0000256" key="5">
    <source>
        <dbReference type="ARBA" id="ARBA00047942"/>
    </source>
</evidence>
<dbReference type="InterPro" id="IPR012327">
    <property type="entry name" value="MeTrfase_D12"/>
</dbReference>
<dbReference type="GO" id="GO:0009007">
    <property type="term" value="F:site-specific DNA-methyltransferase (adenine-specific) activity"/>
    <property type="evidence" value="ECO:0007669"/>
    <property type="project" value="UniProtKB-EC"/>
</dbReference>
<evidence type="ECO:0000256" key="2">
    <source>
        <dbReference type="ARBA" id="ARBA00022603"/>
    </source>
</evidence>
<keyword evidence="4" id="KW-0949">S-adenosyl-L-methionine</keyword>
<dbReference type="GO" id="GO:0032259">
    <property type="term" value="P:methylation"/>
    <property type="evidence" value="ECO:0007669"/>
    <property type="project" value="UniProtKB-KW"/>
</dbReference>
<dbReference type="GO" id="GO:0003676">
    <property type="term" value="F:nucleic acid binding"/>
    <property type="evidence" value="ECO:0007669"/>
    <property type="project" value="InterPro"/>
</dbReference>
<evidence type="ECO:0000313" key="6">
    <source>
        <dbReference type="EMBL" id="AAC57944.1"/>
    </source>
</evidence>
<organism evidence="6">
    <name type="scientific">Paramecium bursaria Chlorella virus SC1A</name>
    <dbReference type="NCBI Taxonomy" id="51374"/>
    <lineage>
        <taxon>Viruses</taxon>
        <taxon>Varidnaviria</taxon>
        <taxon>Bamfordvirae</taxon>
        <taxon>Nucleocytoviricota</taxon>
        <taxon>Megaviricetes</taxon>
        <taxon>Algavirales</taxon>
        <taxon>Phycodnaviridae</taxon>
        <taxon>Chlorovirus</taxon>
    </lineage>
</organism>
<comment type="catalytic activity">
    <reaction evidence="5">
        <text>a 2'-deoxyadenosine in DNA + S-adenosyl-L-methionine = an N(6)-methyl-2'-deoxyadenosine in DNA + S-adenosyl-L-homocysteine + H(+)</text>
        <dbReference type="Rhea" id="RHEA:15197"/>
        <dbReference type="Rhea" id="RHEA-COMP:12418"/>
        <dbReference type="Rhea" id="RHEA-COMP:12419"/>
        <dbReference type="ChEBI" id="CHEBI:15378"/>
        <dbReference type="ChEBI" id="CHEBI:57856"/>
        <dbReference type="ChEBI" id="CHEBI:59789"/>
        <dbReference type="ChEBI" id="CHEBI:90615"/>
        <dbReference type="ChEBI" id="CHEBI:90616"/>
        <dbReference type="EC" id="2.1.1.72"/>
    </reaction>
</comment>
<sequence>MNRIGYIGSKLKLKDWIFEEISKRTDDTYTKFADLFAASCIMTHEALEKKYECISNDLETYSYVIMNGLKCPFSDKLQNIIETLDDLDTKDVIIPGFVTLRYSPRGNRRYFTEDNAMKIDIIRENIERMKDRVSADEYNFLLASLLTSADSVKNTSVVYGAYLKKFKKTALKRMVFAPLHTRTTTVTLETFNEDATELGTKTDVAYVDPPYNSRQYGANYFVLNQILTPKEIGNGFTGLPEYKKSSFCRKQEVATSFCNMLKNVSARLLVISYSSESLLSKEEMVALLSQYGKCEVVVRNHKRFKAQISAVGNDVEEYLFFVYIVV</sequence>
<keyword evidence="3 6" id="KW-0808">Transferase</keyword>
<dbReference type="SUPFAM" id="SSF53335">
    <property type="entry name" value="S-adenosyl-L-methionine-dependent methyltransferases"/>
    <property type="match status" value="1"/>
</dbReference>
<dbReference type="Pfam" id="PF02086">
    <property type="entry name" value="MethyltransfD12"/>
    <property type="match status" value="1"/>
</dbReference>
<dbReference type="GeneID" id="41332120"/>
<dbReference type="EC" id="2.1.1.72" evidence="1"/>
<dbReference type="REBASE" id="3014">
    <property type="entry name" value="M.CviSII"/>
</dbReference>
<dbReference type="GO" id="GO:0009307">
    <property type="term" value="P:DNA restriction-modification system"/>
    <property type="evidence" value="ECO:0007669"/>
    <property type="project" value="InterPro"/>
</dbReference>
<gene>
    <name evidence="6" type="primary">M.CviSII</name>
</gene>
<dbReference type="PRINTS" id="PR00505">
    <property type="entry name" value="D12N6MTFRASE"/>
</dbReference>
<proteinExistence type="predicted"/>
<evidence type="ECO:0000256" key="4">
    <source>
        <dbReference type="ARBA" id="ARBA00022691"/>
    </source>
</evidence>
<dbReference type="EMBL" id="U65737">
    <property type="protein sequence ID" value="AAC57944.1"/>
    <property type="molecule type" value="Genomic_DNA"/>
</dbReference>
<evidence type="ECO:0000256" key="1">
    <source>
        <dbReference type="ARBA" id="ARBA00011900"/>
    </source>
</evidence>
<dbReference type="InterPro" id="IPR029063">
    <property type="entry name" value="SAM-dependent_MTases_sf"/>
</dbReference>
<dbReference type="PROSITE" id="PS00092">
    <property type="entry name" value="N6_MTASE"/>
    <property type="match status" value="1"/>
</dbReference>
<dbReference type="KEGG" id="vg:41332120"/>
<reference evidence="6" key="1">
    <citation type="journal article" date="1997" name="Gene">
        <title>Chlorella virus SC-1A encodes at least five functional and one nonfunctional DNA methyltransferases.</title>
        <authorList>
            <person name="Que Q."/>
            <person name="Zhang Y."/>
            <person name="Nelson M."/>
            <person name="Ropp S."/>
            <person name="Burbank D.E."/>
            <person name="Van Etten J.L."/>
        </authorList>
    </citation>
    <scope>NUCLEOTIDE SEQUENCE</scope>
    <source>
        <strain evidence="6">SC-1A</strain>
    </source>
</reference>
<name>Q96718_9PHYC</name>
<dbReference type="RefSeq" id="YP_009665589.1">
    <property type="nucleotide sequence ID" value="NC_043239.1"/>
</dbReference>
<keyword evidence="2 6" id="KW-0489">Methyltransferase</keyword>
<dbReference type="InterPro" id="IPR002052">
    <property type="entry name" value="DNA_methylase_N6_adenine_CS"/>
</dbReference>
<protein>
    <recommendedName>
        <fullName evidence="1">site-specific DNA-methyltransferase (adenine-specific)</fullName>
        <ecNumber evidence="1">2.1.1.72</ecNumber>
    </recommendedName>
</protein>